<organism evidence="1">
    <name type="scientific">Anguilla anguilla</name>
    <name type="common">European freshwater eel</name>
    <name type="synonym">Muraena anguilla</name>
    <dbReference type="NCBI Taxonomy" id="7936"/>
    <lineage>
        <taxon>Eukaryota</taxon>
        <taxon>Metazoa</taxon>
        <taxon>Chordata</taxon>
        <taxon>Craniata</taxon>
        <taxon>Vertebrata</taxon>
        <taxon>Euteleostomi</taxon>
        <taxon>Actinopterygii</taxon>
        <taxon>Neopterygii</taxon>
        <taxon>Teleostei</taxon>
        <taxon>Anguilliformes</taxon>
        <taxon>Anguillidae</taxon>
        <taxon>Anguilla</taxon>
    </lineage>
</organism>
<proteinExistence type="predicted"/>
<reference evidence="1" key="2">
    <citation type="journal article" date="2015" name="Fish Shellfish Immunol.">
        <title>Early steps in the European eel (Anguilla anguilla)-Vibrio vulnificus interaction in the gills: Role of the RtxA13 toxin.</title>
        <authorList>
            <person name="Callol A."/>
            <person name="Pajuelo D."/>
            <person name="Ebbesson L."/>
            <person name="Teles M."/>
            <person name="MacKenzie S."/>
            <person name="Amaro C."/>
        </authorList>
    </citation>
    <scope>NUCLEOTIDE SEQUENCE</scope>
</reference>
<name>A0A0E9WRE9_ANGAN</name>
<reference evidence="1" key="1">
    <citation type="submission" date="2014-11" db="EMBL/GenBank/DDBJ databases">
        <authorList>
            <person name="Amaro Gonzalez C."/>
        </authorList>
    </citation>
    <scope>NUCLEOTIDE SEQUENCE</scope>
</reference>
<dbReference type="EMBL" id="GBXM01016432">
    <property type="protein sequence ID" value="JAH92145.1"/>
    <property type="molecule type" value="Transcribed_RNA"/>
</dbReference>
<sequence>MQELLGYQTSVKSLGVHAISASCLGKF</sequence>
<dbReference type="AlphaFoldDB" id="A0A0E9WRE9"/>
<evidence type="ECO:0000313" key="1">
    <source>
        <dbReference type="EMBL" id="JAH92145.1"/>
    </source>
</evidence>
<accession>A0A0E9WRE9</accession>
<protein>
    <submittedName>
        <fullName evidence="1">Uncharacterized protein</fullName>
    </submittedName>
</protein>